<comment type="catalytic activity">
    <reaction evidence="1">
        <text>a beta-lactam + H2O = a substituted beta-amino acid</text>
        <dbReference type="Rhea" id="RHEA:20401"/>
        <dbReference type="ChEBI" id="CHEBI:15377"/>
        <dbReference type="ChEBI" id="CHEBI:35627"/>
        <dbReference type="ChEBI" id="CHEBI:140347"/>
        <dbReference type="EC" id="3.5.2.6"/>
    </reaction>
</comment>
<comment type="similarity">
    <text evidence="2">Belongs to the class-A beta-lactamase family.</text>
</comment>
<dbReference type="PANTHER" id="PTHR35333">
    <property type="entry name" value="BETA-LACTAMASE"/>
    <property type="match status" value="1"/>
</dbReference>
<dbReference type="InterPro" id="IPR000871">
    <property type="entry name" value="Beta-lactam_class-A"/>
</dbReference>
<dbReference type="Gene3D" id="3.40.710.10">
    <property type="entry name" value="DD-peptidase/beta-lactamase superfamily"/>
    <property type="match status" value="1"/>
</dbReference>
<dbReference type="PANTHER" id="PTHR35333:SF3">
    <property type="entry name" value="BETA-LACTAMASE-TYPE TRANSPEPTIDASE FOLD CONTAINING PROTEIN"/>
    <property type="match status" value="1"/>
</dbReference>
<dbReference type="EC" id="3.5.2.6" evidence="3"/>
<dbReference type="EMBL" id="CAKLPY010000009">
    <property type="protein sequence ID" value="CAH0997988.1"/>
    <property type="molecule type" value="Genomic_DNA"/>
</dbReference>
<evidence type="ECO:0000256" key="3">
    <source>
        <dbReference type="ARBA" id="ARBA00012865"/>
    </source>
</evidence>
<dbReference type="Proteomes" id="UP000837932">
    <property type="component" value="Unassembled WGS sequence"/>
</dbReference>
<dbReference type="RefSeq" id="WP_238808796.1">
    <property type="nucleotide sequence ID" value="NZ_CAKLPY010000009.1"/>
</dbReference>
<accession>A0ABN8EXZ8</accession>
<sequence length="282" mass="31574">MKTIISFLIMSIVINVSFAQDSIKKIDEDRIIAFLSKLPTSIKVSMSVENTDGKSFFEHRADVRVPSASVIKIPILMAIMEKVAKNEVNLDKLHTLTTAEKTGGSGVLMNFAEGKQLTIRAIAQEMIRTSDNTATNILIKEIGMDFINQNLAKLNITKTHLNRIMMDTEAVKQGRENYVNTHEINTLLRLIFNKKVATPQLCDEMLEMLKSCEDTTTIPRNLPQNLIIAHKTGTLDYIRGDAGIVYTNKPFIISIFVEGFQEISSAEQIIGDIAKISWESLK</sequence>
<organism evidence="5 6">
    <name type="scientific">Emticicia aquatica</name>
    <dbReference type="NCBI Taxonomy" id="1681835"/>
    <lineage>
        <taxon>Bacteria</taxon>
        <taxon>Pseudomonadati</taxon>
        <taxon>Bacteroidota</taxon>
        <taxon>Cytophagia</taxon>
        <taxon>Cytophagales</taxon>
        <taxon>Leadbetterellaceae</taxon>
        <taxon>Emticicia</taxon>
    </lineage>
</organism>
<proteinExistence type="inferred from homology"/>
<dbReference type="SUPFAM" id="SSF56601">
    <property type="entry name" value="beta-lactamase/transpeptidase-like"/>
    <property type="match status" value="1"/>
</dbReference>
<evidence type="ECO:0000259" key="4">
    <source>
        <dbReference type="Pfam" id="PF13354"/>
    </source>
</evidence>
<dbReference type="InterPro" id="IPR012338">
    <property type="entry name" value="Beta-lactam/transpept-like"/>
</dbReference>
<protein>
    <recommendedName>
        <fullName evidence="3">beta-lactamase</fullName>
        <ecNumber evidence="3">3.5.2.6</ecNumber>
    </recommendedName>
</protein>
<keyword evidence="6" id="KW-1185">Reference proteome</keyword>
<evidence type="ECO:0000256" key="2">
    <source>
        <dbReference type="ARBA" id="ARBA00009009"/>
    </source>
</evidence>
<name>A0ABN8EXZ8_9BACT</name>
<dbReference type="InterPro" id="IPR045155">
    <property type="entry name" value="Beta-lactam_cat"/>
</dbReference>
<dbReference type="Pfam" id="PF13354">
    <property type="entry name" value="Beta-lactamase2"/>
    <property type="match status" value="1"/>
</dbReference>
<comment type="caution">
    <text evidence="5">The sequence shown here is derived from an EMBL/GenBank/DDBJ whole genome shotgun (WGS) entry which is preliminary data.</text>
</comment>
<evidence type="ECO:0000313" key="5">
    <source>
        <dbReference type="EMBL" id="CAH0997988.1"/>
    </source>
</evidence>
<evidence type="ECO:0000313" key="6">
    <source>
        <dbReference type="Proteomes" id="UP000837932"/>
    </source>
</evidence>
<gene>
    <name evidence="5" type="ORF">EMA8858_04123</name>
</gene>
<reference evidence="5" key="1">
    <citation type="submission" date="2021-12" db="EMBL/GenBank/DDBJ databases">
        <authorList>
            <person name="Rodrigo-Torres L."/>
            <person name="Arahal R. D."/>
            <person name="Lucena T."/>
        </authorList>
    </citation>
    <scope>NUCLEOTIDE SEQUENCE</scope>
    <source>
        <strain evidence="5">CECT 8858</strain>
    </source>
</reference>
<evidence type="ECO:0000256" key="1">
    <source>
        <dbReference type="ARBA" id="ARBA00001526"/>
    </source>
</evidence>
<feature type="domain" description="Beta-lactamase class A catalytic" evidence="4">
    <location>
        <begin position="46"/>
        <end position="257"/>
    </location>
</feature>